<dbReference type="Proteomes" id="UP000250043">
    <property type="component" value="Unassembled WGS sequence"/>
</dbReference>
<dbReference type="EMBL" id="KV722336">
    <property type="protein sequence ID" value="OCH95413.1"/>
    <property type="molecule type" value="Genomic_DNA"/>
</dbReference>
<accession>A0A8E2DTB0</accession>
<dbReference type="AlphaFoldDB" id="A0A8E2DTB0"/>
<proteinExistence type="predicted"/>
<keyword evidence="2" id="KW-1185">Reference proteome</keyword>
<name>A0A8E2DTB0_9APHY</name>
<sequence>MSSRARLMRLAATLHCASGSRINADSRQAARTVDSWFVFQSDARGIYQEGRGGCAEEGKVLQRFGRAKRR</sequence>
<evidence type="ECO:0000313" key="1">
    <source>
        <dbReference type="EMBL" id="OCH95413.1"/>
    </source>
</evidence>
<evidence type="ECO:0000313" key="2">
    <source>
        <dbReference type="Proteomes" id="UP000250043"/>
    </source>
</evidence>
<organism evidence="1 2">
    <name type="scientific">Obba rivulosa</name>
    <dbReference type="NCBI Taxonomy" id="1052685"/>
    <lineage>
        <taxon>Eukaryota</taxon>
        <taxon>Fungi</taxon>
        <taxon>Dikarya</taxon>
        <taxon>Basidiomycota</taxon>
        <taxon>Agaricomycotina</taxon>
        <taxon>Agaricomycetes</taxon>
        <taxon>Polyporales</taxon>
        <taxon>Gelatoporiaceae</taxon>
        <taxon>Obba</taxon>
    </lineage>
</organism>
<reference evidence="1 2" key="1">
    <citation type="submission" date="2016-07" db="EMBL/GenBank/DDBJ databases">
        <title>Draft genome of the white-rot fungus Obba rivulosa 3A-2.</title>
        <authorList>
            <consortium name="DOE Joint Genome Institute"/>
            <person name="Miettinen O."/>
            <person name="Riley R."/>
            <person name="Acob R."/>
            <person name="Barry K."/>
            <person name="Cullen D."/>
            <person name="De Vries R."/>
            <person name="Hainaut M."/>
            <person name="Hatakka A."/>
            <person name="Henrissat B."/>
            <person name="Hilden K."/>
            <person name="Kuo R."/>
            <person name="Labutti K."/>
            <person name="Lipzen A."/>
            <person name="Makela M.R."/>
            <person name="Sandor L."/>
            <person name="Spatafora J.W."/>
            <person name="Grigoriev I.V."/>
            <person name="Hibbett D.S."/>
        </authorList>
    </citation>
    <scope>NUCLEOTIDE SEQUENCE [LARGE SCALE GENOMIC DNA]</scope>
    <source>
        <strain evidence="1 2">3A-2</strain>
    </source>
</reference>
<protein>
    <submittedName>
        <fullName evidence="1">Uncharacterized protein</fullName>
    </submittedName>
</protein>
<gene>
    <name evidence="1" type="ORF">OBBRIDRAFT_788301</name>
</gene>